<proteinExistence type="predicted"/>
<dbReference type="RefSeq" id="WP_014966586.1">
    <property type="nucleotide sequence ID" value="NC_018664.1"/>
</dbReference>
<dbReference type="KEGG" id="cad:Curi_c03740"/>
<gene>
    <name evidence="1" type="ordered locus">Curi_c03740</name>
</gene>
<keyword evidence="2" id="KW-1185">Reference proteome</keyword>
<dbReference type="Proteomes" id="UP000006094">
    <property type="component" value="Chromosome"/>
</dbReference>
<dbReference type="AlphaFoldDB" id="K0AW35"/>
<dbReference type="HOGENOM" id="CLU_102096_0_0_9"/>
<accession>K0AW35</accession>
<dbReference type="eggNOG" id="ENOG5032WTE">
    <property type="taxonomic scope" value="Bacteria"/>
</dbReference>
<organism evidence="1 2">
    <name type="scientific">Gottschalkia acidurici (strain ATCC 7906 / DSM 604 / BCRC 14475 / CIP 104303 / KCTC 5404 / NCIMB 10678 / 9a)</name>
    <name type="common">Clostridium acidurici</name>
    <dbReference type="NCBI Taxonomy" id="1128398"/>
    <lineage>
        <taxon>Bacteria</taxon>
        <taxon>Bacillati</taxon>
        <taxon>Bacillota</taxon>
        <taxon>Tissierellia</taxon>
        <taxon>Tissierellales</taxon>
        <taxon>Gottschalkiaceae</taxon>
        <taxon>Gottschalkia</taxon>
    </lineage>
</organism>
<sequence length="223" mass="26987">MSSKYKEYWYWGNMVLTDQPLWNSSFKNLSLTKDSIFIYSFIMDKNKDVFKNSWAYYPDIKSLLGFIEYVFLPTAFFTWLDNETEGFKTPIATVDEVLNVMVEKDRPESDILTMREQIKDLRTLWLMDDSDNIRELKNFSKEFNKQWKEYDDRLLYFRVFQRSTEIGEFVFTGEENNFFEEIMEEDIGMTKIQWKETCENIYDNKFLKNRFIDILNHKVGCLV</sequence>
<reference evidence="1 2" key="1">
    <citation type="journal article" date="2012" name="PLoS ONE">
        <title>The purine-utilizing bacterium Clostridium acidurici 9a: a genome-guided metabolic reconsideration.</title>
        <authorList>
            <person name="Hartwich K."/>
            <person name="Poehlein A."/>
            <person name="Daniel R."/>
        </authorList>
    </citation>
    <scope>NUCLEOTIDE SEQUENCE [LARGE SCALE GENOMIC DNA]</scope>
    <source>
        <strain evidence="2">ATCC 7906 / DSM 604 / BCRC 14475 / CIP 104303 / KCTC 5404 / NCIMB 10678 / 9a</strain>
    </source>
</reference>
<name>K0AW35_GOTA9</name>
<protein>
    <submittedName>
        <fullName evidence="1">Uncharacterized protein</fullName>
    </submittedName>
</protein>
<dbReference type="STRING" id="1128398.Curi_c03740"/>
<dbReference type="EMBL" id="CP003326">
    <property type="protein sequence ID" value="AFS77449.1"/>
    <property type="molecule type" value="Genomic_DNA"/>
</dbReference>
<evidence type="ECO:0000313" key="1">
    <source>
        <dbReference type="EMBL" id="AFS77449.1"/>
    </source>
</evidence>
<dbReference type="OrthoDB" id="1677987at2"/>
<evidence type="ECO:0000313" key="2">
    <source>
        <dbReference type="Proteomes" id="UP000006094"/>
    </source>
</evidence>